<name>A0ABY9R3F5_9BACT</name>
<evidence type="ECO:0000259" key="1">
    <source>
        <dbReference type="PROSITE" id="PS50994"/>
    </source>
</evidence>
<dbReference type="InterPro" id="IPR002514">
    <property type="entry name" value="Transposase_8"/>
</dbReference>
<dbReference type="InterPro" id="IPR036397">
    <property type="entry name" value="RNaseH_sf"/>
</dbReference>
<dbReference type="SUPFAM" id="SSF53098">
    <property type="entry name" value="Ribonuclease H-like"/>
    <property type="match status" value="1"/>
</dbReference>
<evidence type="ECO:0000313" key="3">
    <source>
        <dbReference type="Proteomes" id="UP001180616"/>
    </source>
</evidence>
<dbReference type="PANTHER" id="PTHR47515:SF1">
    <property type="entry name" value="BLR2054 PROTEIN"/>
    <property type="match status" value="1"/>
</dbReference>
<dbReference type="InterPro" id="IPR009057">
    <property type="entry name" value="Homeodomain-like_sf"/>
</dbReference>
<dbReference type="SUPFAM" id="SSF46689">
    <property type="entry name" value="Homeodomain-like"/>
    <property type="match status" value="1"/>
</dbReference>
<dbReference type="InterPro" id="IPR001584">
    <property type="entry name" value="Integrase_cat-core"/>
</dbReference>
<dbReference type="InterPro" id="IPR048020">
    <property type="entry name" value="Transpos_IS3"/>
</dbReference>
<dbReference type="EMBL" id="CP133659">
    <property type="protein sequence ID" value="WMW66290.1"/>
    <property type="molecule type" value="Genomic_DNA"/>
</dbReference>
<accession>A0ABY9R3F5</accession>
<dbReference type="Gene3D" id="1.10.10.60">
    <property type="entry name" value="Homeodomain-like"/>
    <property type="match status" value="1"/>
</dbReference>
<proteinExistence type="predicted"/>
<dbReference type="Gene3D" id="3.30.420.10">
    <property type="entry name" value="Ribonuclease H-like superfamily/Ribonuclease H"/>
    <property type="match status" value="1"/>
</dbReference>
<sequence length="373" mass="43332">MRKSRFTEEKVIGILKQAEAGMAVASLCRQHGMSDATFYKWRSKYGGLDVSEARRLRGLEEENQRLKRLVAEQALDIQVLKEVLGKKRVEPAERRLAVRYTIDVHGYSERRACQLMEMNRRTFRRPPDPDRDAELRIRLRGLAEERRRFGSPRLQILLRREGIVVNHKRVERVYREEGLSLRLKHRRKRVSHLRVVPPGPTGPNQHWAMDFMSDCLMNGRRLRMLTVVDLYDRRCPVIEVDHSLTGERVARVLERLRVLRHCPAVIRTDNGPEFTSKALDLWAHGRGVRLEKPKENGHIESFNGRFRAECLNAQAIISRAEANRIIKTWRQDYSTVRPHSSLAGMSPEEYRWAVKGENTEVAAMSLSLGHLAR</sequence>
<dbReference type="NCBIfam" id="NF033516">
    <property type="entry name" value="transpos_IS3"/>
    <property type="match status" value="1"/>
</dbReference>
<keyword evidence="3" id="KW-1185">Reference proteome</keyword>
<dbReference type="Pfam" id="PF13276">
    <property type="entry name" value="HTH_21"/>
    <property type="match status" value="1"/>
</dbReference>
<reference evidence="2" key="1">
    <citation type="submission" date="2023-09" db="EMBL/GenBank/DDBJ databases">
        <authorList>
            <consortium name="CW5 consortium"/>
            <person name="Lu C.-W."/>
        </authorList>
    </citation>
    <scope>NUCLEOTIDE SEQUENCE</scope>
    <source>
        <strain evidence="2">KPS</strain>
    </source>
</reference>
<dbReference type="Pfam" id="PF01527">
    <property type="entry name" value="HTH_Tnp_1"/>
    <property type="match status" value="1"/>
</dbReference>
<gene>
    <name evidence="2" type="ORF">KPS_000856</name>
</gene>
<dbReference type="RefSeq" id="WP_309542193.1">
    <property type="nucleotide sequence ID" value="NZ_CP133659.1"/>
</dbReference>
<dbReference type="PANTHER" id="PTHR47515">
    <property type="entry name" value="LOW CALCIUM RESPONSE LOCUS PROTEIN T"/>
    <property type="match status" value="1"/>
</dbReference>
<dbReference type="InterPro" id="IPR025948">
    <property type="entry name" value="HTH-like_dom"/>
</dbReference>
<dbReference type="Proteomes" id="UP001180616">
    <property type="component" value="Chromosome"/>
</dbReference>
<dbReference type="InterPro" id="IPR012337">
    <property type="entry name" value="RNaseH-like_sf"/>
</dbReference>
<feature type="domain" description="Integrase catalytic" evidence="1">
    <location>
        <begin position="199"/>
        <end position="355"/>
    </location>
</feature>
<evidence type="ECO:0000313" key="2">
    <source>
        <dbReference type="EMBL" id="WMW66290.1"/>
    </source>
</evidence>
<protein>
    <submittedName>
        <fullName evidence="2">IS3 family transposase</fullName>
    </submittedName>
</protein>
<dbReference type="Pfam" id="PF00665">
    <property type="entry name" value="rve"/>
    <property type="match status" value="1"/>
</dbReference>
<dbReference type="Pfam" id="PF13683">
    <property type="entry name" value="rve_3"/>
    <property type="match status" value="1"/>
</dbReference>
<organism evidence="2 3">
    <name type="scientific">Nitratidesulfovibrio liaohensis</name>
    <dbReference type="NCBI Taxonomy" id="2604158"/>
    <lineage>
        <taxon>Bacteria</taxon>
        <taxon>Pseudomonadati</taxon>
        <taxon>Thermodesulfobacteriota</taxon>
        <taxon>Desulfovibrionia</taxon>
        <taxon>Desulfovibrionales</taxon>
        <taxon>Desulfovibrionaceae</taxon>
        <taxon>Nitratidesulfovibrio</taxon>
    </lineage>
</organism>
<dbReference type="PROSITE" id="PS50994">
    <property type="entry name" value="INTEGRASE"/>
    <property type="match status" value="1"/>
</dbReference>